<gene>
    <name evidence="2" type="ORF">FRUB_07183</name>
</gene>
<evidence type="ECO:0000256" key="1">
    <source>
        <dbReference type="SAM" id="MobiDB-lite"/>
    </source>
</evidence>
<feature type="region of interest" description="Disordered" evidence="1">
    <location>
        <begin position="69"/>
        <end position="121"/>
    </location>
</feature>
<dbReference type="OrthoDB" id="10021038at2"/>
<sequence>MNNVLIVFVAIVVISTLIGAVTQWLKAQQQAEQARAAQNRSSKRSAGRAPTGDVDRFLEEIDKLRRKNAGDALPVARSANPPVVSGPPPVAPRARRARAAEPAPFPSSPPPPPMPMSARPGPADVLSPRRVEDLPIAPVVTGPPVVARPVAPRVSQPKRVAPPTEFGRQLTALLTSKHAVPMALVLTEVLGPPKCKRG</sequence>
<dbReference type="RefSeq" id="WP_088257877.1">
    <property type="nucleotide sequence ID" value="NZ_NIDE01000014.1"/>
</dbReference>
<reference evidence="3" key="1">
    <citation type="submission" date="2017-06" db="EMBL/GenBank/DDBJ databases">
        <title>Genome analysis of Fimbriiglobus ruber SP5, the first member of the order Planctomycetales with confirmed chitinolytic capability.</title>
        <authorList>
            <person name="Ravin N.V."/>
            <person name="Rakitin A.L."/>
            <person name="Ivanova A.A."/>
            <person name="Beletsky A.V."/>
            <person name="Kulichevskaya I.S."/>
            <person name="Mardanov A.V."/>
            <person name="Dedysh S.N."/>
        </authorList>
    </citation>
    <scope>NUCLEOTIDE SEQUENCE [LARGE SCALE GENOMIC DNA]</scope>
    <source>
        <strain evidence="3">SP5</strain>
    </source>
</reference>
<dbReference type="EMBL" id="NIDE01000014">
    <property type="protein sequence ID" value="OWK38063.1"/>
    <property type="molecule type" value="Genomic_DNA"/>
</dbReference>
<feature type="compositionally biased region" description="Pro residues" evidence="1">
    <location>
        <begin position="103"/>
        <end position="115"/>
    </location>
</feature>
<protein>
    <submittedName>
        <fullName evidence="2">Uncharacterized protein</fullName>
    </submittedName>
</protein>
<evidence type="ECO:0000313" key="2">
    <source>
        <dbReference type="EMBL" id="OWK38063.1"/>
    </source>
</evidence>
<proteinExistence type="predicted"/>
<evidence type="ECO:0000313" key="3">
    <source>
        <dbReference type="Proteomes" id="UP000214646"/>
    </source>
</evidence>
<dbReference type="AlphaFoldDB" id="A0A225DAR4"/>
<dbReference type="Proteomes" id="UP000214646">
    <property type="component" value="Unassembled WGS sequence"/>
</dbReference>
<organism evidence="2 3">
    <name type="scientific">Fimbriiglobus ruber</name>
    <dbReference type="NCBI Taxonomy" id="1908690"/>
    <lineage>
        <taxon>Bacteria</taxon>
        <taxon>Pseudomonadati</taxon>
        <taxon>Planctomycetota</taxon>
        <taxon>Planctomycetia</taxon>
        <taxon>Gemmatales</taxon>
        <taxon>Gemmataceae</taxon>
        <taxon>Fimbriiglobus</taxon>
    </lineage>
</organism>
<accession>A0A225DAR4</accession>
<name>A0A225DAR4_9BACT</name>
<comment type="caution">
    <text evidence="2">The sequence shown here is derived from an EMBL/GenBank/DDBJ whole genome shotgun (WGS) entry which is preliminary data.</text>
</comment>
<keyword evidence="3" id="KW-1185">Reference proteome</keyword>